<dbReference type="EMBL" id="AP018449">
    <property type="protein sequence ID" value="BBB92070.1"/>
    <property type="molecule type" value="Genomic_DNA"/>
</dbReference>
<dbReference type="AlphaFoldDB" id="A0A348ALX2"/>
<dbReference type="KEGG" id="mana:MAMMFC1_02755"/>
<sequence>MTSMKFFWYVCDGEVEEYSGQEVNWNDSVIVFAKSPEDALLKVMKYHLGMLKRIGIVCDGKNIEIIS</sequence>
<evidence type="ECO:0000313" key="2">
    <source>
        <dbReference type="Proteomes" id="UP000276437"/>
    </source>
</evidence>
<keyword evidence="2" id="KW-1185">Reference proteome</keyword>
<gene>
    <name evidence="1" type="ORF">MAMMFC1_02755</name>
</gene>
<dbReference type="Proteomes" id="UP000276437">
    <property type="component" value="Chromosome"/>
</dbReference>
<protein>
    <submittedName>
        <fullName evidence="1">Uncharacterized protein</fullName>
    </submittedName>
</protein>
<organism evidence="1 2">
    <name type="scientific">Methylomusa anaerophila</name>
    <dbReference type="NCBI Taxonomy" id="1930071"/>
    <lineage>
        <taxon>Bacteria</taxon>
        <taxon>Bacillati</taxon>
        <taxon>Bacillota</taxon>
        <taxon>Negativicutes</taxon>
        <taxon>Selenomonadales</taxon>
        <taxon>Sporomusaceae</taxon>
        <taxon>Methylomusa</taxon>
    </lineage>
</organism>
<evidence type="ECO:0000313" key="1">
    <source>
        <dbReference type="EMBL" id="BBB92070.1"/>
    </source>
</evidence>
<proteinExistence type="predicted"/>
<accession>A0A348ALX2</accession>
<reference evidence="1 2" key="1">
    <citation type="journal article" date="2018" name="Int. J. Syst. Evol. Microbiol.">
        <title>Methylomusa anaerophila gen. nov., sp. nov., an anaerobic methanol-utilizing bacterium isolated from a microbial fuel cell.</title>
        <authorList>
            <person name="Amano N."/>
            <person name="Yamamuro A."/>
            <person name="Miyahara M."/>
            <person name="Kouzuma A."/>
            <person name="Abe T."/>
            <person name="Watanabe K."/>
        </authorList>
    </citation>
    <scope>NUCLEOTIDE SEQUENCE [LARGE SCALE GENOMIC DNA]</scope>
    <source>
        <strain evidence="1 2">MMFC1</strain>
    </source>
</reference>
<name>A0A348ALX2_9FIRM</name>